<accession>A0A087H2E5</accession>
<dbReference type="InterPro" id="IPR035595">
    <property type="entry name" value="UDP_glycos_trans_CS"/>
</dbReference>
<dbReference type="GO" id="GO:0080018">
    <property type="term" value="F:anthocyanin 5-O-glucosyltransferase activity"/>
    <property type="evidence" value="ECO:0007669"/>
    <property type="project" value="EnsemblPlants"/>
</dbReference>
<keyword evidence="7" id="KW-1185">Reference proteome</keyword>
<dbReference type="OMA" id="LWIVREK"/>
<dbReference type="Proteomes" id="UP000029120">
    <property type="component" value="Chromosome 4"/>
</dbReference>
<dbReference type="PROSITE" id="PS00375">
    <property type="entry name" value="UDPGT"/>
    <property type="match status" value="1"/>
</dbReference>
<dbReference type="GO" id="GO:0080043">
    <property type="term" value="F:quercetin 3-O-glucosyltransferase activity"/>
    <property type="evidence" value="ECO:0007669"/>
    <property type="project" value="TreeGrafter"/>
</dbReference>
<dbReference type="GO" id="GO:0080044">
    <property type="term" value="F:quercetin 7-O-glucosyltransferase activity"/>
    <property type="evidence" value="ECO:0007669"/>
    <property type="project" value="TreeGrafter"/>
</dbReference>
<name>A0A087H2E5_ARAAL</name>
<reference evidence="7" key="1">
    <citation type="journal article" date="2015" name="Nat. Plants">
        <title>Genome expansion of Arabis alpina linked with retrotransposition and reduced symmetric DNA methylation.</title>
        <authorList>
            <person name="Willing E.M."/>
            <person name="Rawat V."/>
            <person name="Mandakova T."/>
            <person name="Maumus F."/>
            <person name="James G.V."/>
            <person name="Nordstroem K.J."/>
            <person name="Becker C."/>
            <person name="Warthmann N."/>
            <person name="Chica C."/>
            <person name="Szarzynska B."/>
            <person name="Zytnicki M."/>
            <person name="Albani M.C."/>
            <person name="Kiefer C."/>
            <person name="Bergonzi S."/>
            <person name="Castaings L."/>
            <person name="Mateos J.L."/>
            <person name="Berns M.C."/>
            <person name="Bujdoso N."/>
            <person name="Piofczyk T."/>
            <person name="de Lorenzo L."/>
            <person name="Barrero-Sicilia C."/>
            <person name="Mateos I."/>
            <person name="Piednoel M."/>
            <person name="Hagmann J."/>
            <person name="Chen-Min-Tao R."/>
            <person name="Iglesias-Fernandez R."/>
            <person name="Schuster S.C."/>
            <person name="Alonso-Blanco C."/>
            <person name="Roudier F."/>
            <person name="Carbonero P."/>
            <person name="Paz-Ares J."/>
            <person name="Davis S.J."/>
            <person name="Pecinka A."/>
            <person name="Quesneville H."/>
            <person name="Colot V."/>
            <person name="Lysak M.A."/>
            <person name="Weigel D."/>
            <person name="Coupland G."/>
            <person name="Schneeberger K."/>
        </authorList>
    </citation>
    <scope>NUCLEOTIDE SEQUENCE [LARGE SCALE GENOMIC DNA]</scope>
    <source>
        <strain evidence="7">cv. Pajares</strain>
    </source>
</reference>
<comment type="similarity">
    <text evidence="1 4">Belongs to the UDP-glycosyltransferase family.</text>
</comment>
<protein>
    <recommendedName>
        <fullName evidence="5">Glycosyltransferase</fullName>
        <ecNumber evidence="5">2.4.1.-</ecNumber>
    </recommendedName>
</protein>
<dbReference type="CDD" id="cd03784">
    <property type="entry name" value="GT1_Gtf-like"/>
    <property type="match status" value="1"/>
</dbReference>
<dbReference type="eggNOG" id="KOG1192">
    <property type="taxonomic scope" value="Eukaryota"/>
</dbReference>
<organism evidence="6 7">
    <name type="scientific">Arabis alpina</name>
    <name type="common">Alpine rock-cress</name>
    <dbReference type="NCBI Taxonomy" id="50452"/>
    <lineage>
        <taxon>Eukaryota</taxon>
        <taxon>Viridiplantae</taxon>
        <taxon>Streptophyta</taxon>
        <taxon>Embryophyta</taxon>
        <taxon>Tracheophyta</taxon>
        <taxon>Spermatophyta</taxon>
        <taxon>Magnoliopsida</taxon>
        <taxon>eudicotyledons</taxon>
        <taxon>Gunneridae</taxon>
        <taxon>Pentapetalae</taxon>
        <taxon>rosids</taxon>
        <taxon>malvids</taxon>
        <taxon>Brassicales</taxon>
        <taxon>Brassicaceae</taxon>
        <taxon>Arabideae</taxon>
        <taxon>Arabis</taxon>
    </lineage>
</organism>
<dbReference type="PANTHER" id="PTHR11926">
    <property type="entry name" value="GLUCOSYL/GLUCURONOSYL TRANSFERASES"/>
    <property type="match status" value="1"/>
</dbReference>
<dbReference type="SUPFAM" id="SSF53756">
    <property type="entry name" value="UDP-Glycosyltransferase/glycogen phosphorylase"/>
    <property type="match status" value="1"/>
</dbReference>
<evidence type="ECO:0000256" key="2">
    <source>
        <dbReference type="ARBA" id="ARBA00022676"/>
    </source>
</evidence>
<evidence type="ECO:0000313" key="6">
    <source>
        <dbReference type="EMBL" id="KFK36297.1"/>
    </source>
</evidence>
<dbReference type="PANTHER" id="PTHR11926:SF953">
    <property type="entry name" value="UDP-GLYCOSYLTRANSFERASE 75C1"/>
    <property type="match status" value="1"/>
</dbReference>
<sequence>MTTSVNGHRSPHYLLVTFPGQGHINPALQLANRLIHHGATVTYSTAVSALRRMGEPPSVKGLSYAWFTDGFDDGLKSFEDQKIHMSELKRHGSDALSNIIKTNLDGGTEPITGVIYSLLVPWVSTVARSFHLPTTLLWIEPATVLNIYYYYFNTSYNHLFDINPITLPGLPPLSTDDLPSFIQPSKTIPSAVVTLKEHIEALESESNPKILVNSFSKLEPDALTSTQKLTMIPIGPLVSSSSNSDDSSKADLFRSSEEDYMKWLDSKLEKSVIYISLGTHADDLPEKHMEALANGVLATSKPFLWIVREKKKNRFVDLIREDDRGLVIDWCSQTTVLAHKSVGCFVTHCGWNSTVESLESGVPMVAFPQFADQFTTAKLVEDMWRIGVRVKEGEGGDVDGEEVRLCLEKVMGDGEEAEEMRGNAARWKKFAGDAAVEGGPSDLNLKRFVVEEDGLF</sequence>
<dbReference type="AlphaFoldDB" id="A0A087H2E5"/>
<gene>
    <name evidence="6" type="ordered locus">AALP_Aa4g104100</name>
</gene>
<dbReference type="FunFam" id="3.40.50.2000:FF:000019">
    <property type="entry name" value="Glycosyltransferase"/>
    <property type="match status" value="1"/>
</dbReference>
<proteinExistence type="inferred from homology"/>
<evidence type="ECO:0000256" key="1">
    <source>
        <dbReference type="ARBA" id="ARBA00009995"/>
    </source>
</evidence>
<dbReference type="EMBL" id="CM002872">
    <property type="protein sequence ID" value="KFK36297.1"/>
    <property type="molecule type" value="Genomic_DNA"/>
</dbReference>
<keyword evidence="2 4" id="KW-0328">Glycosyltransferase</keyword>
<evidence type="ECO:0000256" key="5">
    <source>
        <dbReference type="RuleBase" id="RU362057"/>
    </source>
</evidence>
<evidence type="ECO:0000313" key="7">
    <source>
        <dbReference type="Proteomes" id="UP000029120"/>
    </source>
</evidence>
<dbReference type="Pfam" id="PF00201">
    <property type="entry name" value="UDPGT"/>
    <property type="match status" value="1"/>
</dbReference>
<keyword evidence="3 4" id="KW-0808">Transferase</keyword>
<dbReference type="EC" id="2.4.1.-" evidence="5"/>
<dbReference type="OrthoDB" id="5835829at2759"/>
<dbReference type="Gene3D" id="3.40.50.2000">
    <property type="entry name" value="Glycogen Phosphorylase B"/>
    <property type="match status" value="2"/>
</dbReference>
<dbReference type="Gramene" id="KFK36297">
    <property type="protein sequence ID" value="KFK36297"/>
    <property type="gene ID" value="AALP_AA4G104100"/>
</dbReference>
<dbReference type="InterPro" id="IPR002213">
    <property type="entry name" value="UDP_glucos_trans"/>
</dbReference>
<evidence type="ECO:0000256" key="4">
    <source>
        <dbReference type="RuleBase" id="RU003718"/>
    </source>
</evidence>
<evidence type="ECO:0000256" key="3">
    <source>
        <dbReference type="ARBA" id="ARBA00022679"/>
    </source>
</evidence>